<accession>A0A1D7QZ25</accession>
<comment type="similarity">
    <text evidence="1 4">Belongs to the antibiotic N-acetyltransferase family.</text>
</comment>
<dbReference type="Proteomes" id="UP000094463">
    <property type="component" value="Chromosome"/>
</dbReference>
<evidence type="ECO:0000256" key="2">
    <source>
        <dbReference type="ARBA" id="ARBA00022679"/>
    </source>
</evidence>
<name>A0A1D7QZ25_9BACI</name>
<dbReference type="EC" id="2.3.1.-" evidence="4"/>
<dbReference type="RefSeq" id="WP_069366155.1">
    <property type="nucleotide sequence ID" value="NZ_CP012502.1"/>
</dbReference>
<protein>
    <recommendedName>
        <fullName evidence="4">Aminoglycoside N(3)-acetyltransferase</fullName>
        <ecNumber evidence="4">2.3.1.-</ecNumber>
    </recommendedName>
</protein>
<dbReference type="PATRIC" id="fig|632773.3.peg.3073"/>
<reference evidence="5 6" key="1">
    <citation type="submission" date="2015-08" db="EMBL/GenBank/DDBJ databases">
        <title>The complete genome sequence of Bacillus beveridgei MLTeJB.</title>
        <authorList>
            <person name="Hanson T.E."/>
            <person name="Mesa C."/>
            <person name="Basesman S.M."/>
            <person name="Oremland R.S."/>
        </authorList>
    </citation>
    <scope>NUCLEOTIDE SEQUENCE [LARGE SCALE GENOMIC DNA]</scope>
    <source>
        <strain evidence="5 6">MLTeJB</strain>
    </source>
</reference>
<keyword evidence="4" id="KW-0046">Antibiotic resistance</keyword>
<evidence type="ECO:0000256" key="4">
    <source>
        <dbReference type="RuleBase" id="RU365031"/>
    </source>
</evidence>
<evidence type="ECO:0000313" key="6">
    <source>
        <dbReference type="Proteomes" id="UP000094463"/>
    </source>
</evidence>
<dbReference type="OrthoDB" id="7330654at2"/>
<evidence type="ECO:0000313" key="5">
    <source>
        <dbReference type="EMBL" id="AOM84259.1"/>
    </source>
</evidence>
<keyword evidence="2 4" id="KW-0808">Transferase</keyword>
<dbReference type="GO" id="GO:0046677">
    <property type="term" value="P:response to antibiotic"/>
    <property type="evidence" value="ECO:0007669"/>
    <property type="project" value="UniProtKB-KW"/>
</dbReference>
<dbReference type="AlphaFoldDB" id="A0A1D7QZ25"/>
<dbReference type="PANTHER" id="PTHR11104:SF0">
    <property type="entry name" value="SPBETA PROPHAGE-DERIVED AMINOGLYCOSIDE N(3')-ACETYLTRANSFERASE-LIKE PROTEIN YOKD"/>
    <property type="match status" value="1"/>
</dbReference>
<dbReference type="Pfam" id="PF02522">
    <property type="entry name" value="Antibiotic_NAT"/>
    <property type="match status" value="1"/>
</dbReference>
<proteinExistence type="inferred from homology"/>
<dbReference type="STRING" id="632773.BBEV_2934"/>
<comment type="catalytic activity">
    <reaction evidence="4">
        <text>a 2-deoxystreptamine antibiotic + acetyl-CoA = an N(3)-acetyl-2-deoxystreptamine antibiotic + CoA + H(+)</text>
        <dbReference type="Rhea" id="RHEA:12665"/>
        <dbReference type="ChEBI" id="CHEBI:15378"/>
        <dbReference type="ChEBI" id="CHEBI:57287"/>
        <dbReference type="ChEBI" id="CHEBI:57288"/>
        <dbReference type="ChEBI" id="CHEBI:57921"/>
        <dbReference type="ChEBI" id="CHEBI:77452"/>
        <dbReference type="EC" id="2.3.1.81"/>
    </reaction>
</comment>
<dbReference type="GO" id="GO:0046353">
    <property type="term" value="F:aminoglycoside 3-N-acetyltransferase activity"/>
    <property type="evidence" value="ECO:0007669"/>
    <property type="project" value="UniProtKB-EC"/>
</dbReference>
<keyword evidence="6" id="KW-1185">Reference proteome</keyword>
<keyword evidence="3 4" id="KW-0012">Acyltransferase</keyword>
<dbReference type="InterPro" id="IPR003679">
    <property type="entry name" value="Amioglycoside_AcTrfase"/>
</dbReference>
<evidence type="ECO:0000256" key="1">
    <source>
        <dbReference type="ARBA" id="ARBA00006383"/>
    </source>
</evidence>
<evidence type="ECO:0000256" key="3">
    <source>
        <dbReference type="ARBA" id="ARBA00023315"/>
    </source>
</evidence>
<gene>
    <name evidence="5" type="ORF">BBEV_2934</name>
</gene>
<dbReference type="KEGG" id="bbev:BBEV_2934"/>
<dbReference type="SUPFAM" id="SSF110710">
    <property type="entry name" value="TTHA0583/YokD-like"/>
    <property type="match status" value="1"/>
</dbReference>
<dbReference type="InterPro" id="IPR028345">
    <property type="entry name" value="Antibiotic_NAT-like"/>
</dbReference>
<organism evidence="5 6">
    <name type="scientific">Salisediminibacterium beveridgei</name>
    <dbReference type="NCBI Taxonomy" id="632773"/>
    <lineage>
        <taxon>Bacteria</taxon>
        <taxon>Bacillati</taxon>
        <taxon>Bacillota</taxon>
        <taxon>Bacilli</taxon>
        <taxon>Bacillales</taxon>
        <taxon>Bacillaceae</taxon>
        <taxon>Salisediminibacterium</taxon>
    </lineage>
</organism>
<dbReference type="EMBL" id="CP012502">
    <property type="protein sequence ID" value="AOM84259.1"/>
    <property type="molecule type" value="Genomic_DNA"/>
</dbReference>
<dbReference type="PANTHER" id="PTHR11104">
    <property type="entry name" value="AMINOGLYCOSIDE N3-ACETYLTRANSFERASE"/>
    <property type="match status" value="1"/>
</dbReference>
<sequence>MTDYIPPQTALNTVESITADLQNLGIVHGEKLLVHVSLSSMGWVNGGSTALIQALMNTLTEKGTLIMPAQSGDLSDPEEWEAPAVPKDWWQTIRDTMPAYDPATTPTRGIGTVAEHFRTFPGVVRSDHPAVSFAAWGKNASVLMADHALEFGLGESSPLATFYNENVRVLMIGCGFESCTAFHLGEYRAPGAKEIMKGAPIMKNGERQWVTYREIELDEERFDALGEVFEATAPVTTGTIGDASCKLFQLTDAVDASSHYFKDYRADTTHPNDRS</sequence>